<keyword evidence="3" id="KW-1185">Reference proteome</keyword>
<feature type="transmembrane region" description="Helical" evidence="1">
    <location>
        <begin position="96"/>
        <end position="114"/>
    </location>
</feature>
<keyword evidence="1" id="KW-0472">Membrane</keyword>
<evidence type="ECO:0000313" key="3">
    <source>
        <dbReference type="Proteomes" id="UP000005711"/>
    </source>
</evidence>
<feature type="transmembrane region" description="Helical" evidence="1">
    <location>
        <begin position="12"/>
        <end position="28"/>
    </location>
</feature>
<feature type="transmembrane region" description="Helical" evidence="1">
    <location>
        <begin position="40"/>
        <end position="61"/>
    </location>
</feature>
<dbReference type="EMBL" id="ADDO01000041">
    <property type="protein sequence ID" value="EFA90112.1"/>
    <property type="molecule type" value="Genomic_DNA"/>
</dbReference>
<accession>D1VTQ8</accession>
<keyword evidence="1" id="KW-1133">Transmembrane helix</keyword>
<evidence type="ECO:0000256" key="1">
    <source>
        <dbReference type="SAM" id="Phobius"/>
    </source>
</evidence>
<gene>
    <name evidence="2" type="ORF">HMPREF0628_0342</name>
</gene>
<sequence length="146" mass="17001">MKKNRNVIKDWFLTFLGIGLVVVGFLFHKNSVSTDKMIVTIPYIFIGVGCGIFGHFMGNLIKYFSTKNHEELERQIQIDKNDERNILIAEKSKAKAYDLMIYLFASILIIFSLMGVDKLAIIMMVAIYLSIQIYALYWRSKFERKM</sequence>
<name>D1VTQ8_9FIRM</name>
<dbReference type="AlphaFoldDB" id="D1VTQ8"/>
<proteinExistence type="predicted"/>
<feature type="transmembrane region" description="Helical" evidence="1">
    <location>
        <begin position="120"/>
        <end position="138"/>
    </location>
</feature>
<comment type="caution">
    <text evidence="2">The sequence shown here is derived from an EMBL/GenBank/DDBJ whole genome shotgun (WGS) entry which is preliminary data.</text>
</comment>
<reference evidence="2 3" key="1">
    <citation type="submission" date="2009-12" db="EMBL/GenBank/DDBJ databases">
        <title>Genome Sequence of Peptoniphilus lacrimalis 315-B.</title>
        <authorList>
            <person name="Durkin A.S."/>
            <person name="Madupu R."/>
            <person name="Torralba M."/>
            <person name="Methe B."/>
            <person name="Sutton G."/>
            <person name="Strausberg R.L."/>
            <person name="Nelson K.E."/>
        </authorList>
    </citation>
    <scope>NUCLEOTIDE SEQUENCE [LARGE SCALE GENOMIC DNA]</scope>
    <source>
        <strain evidence="2 3">315-B</strain>
    </source>
</reference>
<keyword evidence="1" id="KW-0812">Transmembrane</keyword>
<dbReference type="RefSeq" id="WP_004824810.1">
    <property type="nucleotide sequence ID" value="NZ_ADDO01000041.1"/>
</dbReference>
<evidence type="ECO:0008006" key="4">
    <source>
        <dbReference type="Google" id="ProtNLM"/>
    </source>
</evidence>
<organism evidence="2 3">
    <name type="scientific">Peptoniphilus lacrimalis 315-B</name>
    <dbReference type="NCBI Taxonomy" id="596330"/>
    <lineage>
        <taxon>Bacteria</taxon>
        <taxon>Bacillati</taxon>
        <taxon>Bacillota</taxon>
        <taxon>Tissierellia</taxon>
        <taxon>Tissierellales</taxon>
        <taxon>Peptoniphilaceae</taxon>
        <taxon>Peptoniphilus</taxon>
    </lineage>
</organism>
<dbReference type="Proteomes" id="UP000005711">
    <property type="component" value="Unassembled WGS sequence"/>
</dbReference>
<dbReference type="eggNOG" id="ENOG503104I">
    <property type="taxonomic scope" value="Bacteria"/>
</dbReference>
<protein>
    <recommendedName>
        <fullName evidence="4">DUF3169 domain-containing protein</fullName>
    </recommendedName>
</protein>
<evidence type="ECO:0000313" key="2">
    <source>
        <dbReference type="EMBL" id="EFA90112.1"/>
    </source>
</evidence>